<name>A0A918Z067_9ACTN</name>
<keyword evidence="2" id="KW-1185">Reference proteome</keyword>
<reference evidence="1" key="2">
    <citation type="submission" date="2020-09" db="EMBL/GenBank/DDBJ databases">
        <authorList>
            <person name="Sun Q."/>
            <person name="Zhou Y."/>
        </authorList>
    </citation>
    <scope>NUCLEOTIDE SEQUENCE</scope>
    <source>
        <strain evidence="1">CGMCC 4.7403</strain>
    </source>
</reference>
<accession>A0A918Z067</accession>
<proteinExistence type="predicted"/>
<sequence length="349" mass="38329">MSLTFVVSTGRCGSTLLSRLLHTNPDILSISELFGLVPIKDRLAGHLDGGDFWRQIADPVPFIDAMVRDGLTLPEFLYPYTTGRFTPETGVPFISHMTLPTLTDDPDGVFDWLAAIVPDWPTRPVPDHYRHLFSLLSDRFGGTATVERTGGSIRAVADLRSAFPEARFIYLSRDGMDSALSMSKHAGCRIPVLVEREGSWTRAVHNAADRATGQSGRFPAIDAERIMECEIPLASFGDFWSTMTLKGAAELARIPLDRWTTVRYEQLLLDPVASLCRLARFLGVTSSPEWLSWAAKQVRPERIGTSIDLASADVAELRAACSPGYAADEALHAQHPPTAAGIEHGRSKR</sequence>
<evidence type="ECO:0008006" key="3">
    <source>
        <dbReference type="Google" id="ProtNLM"/>
    </source>
</evidence>
<dbReference type="SUPFAM" id="SSF52540">
    <property type="entry name" value="P-loop containing nucleoside triphosphate hydrolases"/>
    <property type="match status" value="1"/>
</dbReference>
<dbReference type="AlphaFoldDB" id="A0A918Z067"/>
<comment type="caution">
    <text evidence="1">The sequence shown here is derived from an EMBL/GenBank/DDBJ whole genome shotgun (WGS) entry which is preliminary data.</text>
</comment>
<reference evidence="1" key="1">
    <citation type="journal article" date="2014" name="Int. J. Syst. Evol. Microbiol.">
        <title>Complete genome sequence of Corynebacterium casei LMG S-19264T (=DSM 44701T), isolated from a smear-ripened cheese.</title>
        <authorList>
            <consortium name="US DOE Joint Genome Institute (JGI-PGF)"/>
            <person name="Walter F."/>
            <person name="Albersmeier A."/>
            <person name="Kalinowski J."/>
            <person name="Ruckert C."/>
        </authorList>
    </citation>
    <scope>NUCLEOTIDE SEQUENCE</scope>
    <source>
        <strain evidence="1">CGMCC 4.7403</strain>
    </source>
</reference>
<dbReference type="Gene3D" id="3.40.50.300">
    <property type="entry name" value="P-loop containing nucleotide triphosphate hydrolases"/>
    <property type="match status" value="1"/>
</dbReference>
<dbReference type="InterPro" id="IPR027417">
    <property type="entry name" value="P-loop_NTPase"/>
</dbReference>
<protein>
    <recommendedName>
        <fullName evidence="3">Sulfotransferase</fullName>
    </recommendedName>
</protein>
<gene>
    <name evidence="1" type="ORF">GCM10017771_46330</name>
</gene>
<dbReference type="Pfam" id="PF13469">
    <property type="entry name" value="Sulfotransfer_3"/>
    <property type="match status" value="1"/>
</dbReference>
<dbReference type="EMBL" id="BNAT01000016">
    <property type="protein sequence ID" value="GHE30219.1"/>
    <property type="molecule type" value="Genomic_DNA"/>
</dbReference>
<evidence type="ECO:0000313" key="2">
    <source>
        <dbReference type="Proteomes" id="UP000603227"/>
    </source>
</evidence>
<organism evidence="1 2">
    <name type="scientific">Streptomyces capitiformicae</name>
    <dbReference type="NCBI Taxonomy" id="2014920"/>
    <lineage>
        <taxon>Bacteria</taxon>
        <taxon>Bacillati</taxon>
        <taxon>Actinomycetota</taxon>
        <taxon>Actinomycetes</taxon>
        <taxon>Kitasatosporales</taxon>
        <taxon>Streptomycetaceae</taxon>
        <taxon>Streptomyces</taxon>
    </lineage>
</organism>
<evidence type="ECO:0000313" key="1">
    <source>
        <dbReference type="EMBL" id="GHE30219.1"/>
    </source>
</evidence>
<dbReference type="RefSeq" id="WP_189784370.1">
    <property type="nucleotide sequence ID" value="NZ_BNAT01000016.1"/>
</dbReference>
<dbReference type="Proteomes" id="UP000603227">
    <property type="component" value="Unassembled WGS sequence"/>
</dbReference>